<keyword evidence="2" id="KW-1185">Reference proteome</keyword>
<dbReference type="EMBL" id="KE504182">
    <property type="protein sequence ID" value="EPS96899.1"/>
    <property type="molecule type" value="Genomic_DNA"/>
</dbReference>
<sequence>MSVGVASRGTQAPSSHRHWAAVGAGCVVARDADTNVQRSTLAYSVNGTGDAV</sequence>
<protein>
    <submittedName>
        <fullName evidence="1">Uncharacterized protein</fullName>
    </submittedName>
</protein>
<dbReference type="InParanoid" id="S8FER0"/>
<organism evidence="1 2">
    <name type="scientific">Fomitopsis schrenkii</name>
    <name type="common">Brown rot fungus</name>
    <dbReference type="NCBI Taxonomy" id="2126942"/>
    <lineage>
        <taxon>Eukaryota</taxon>
        <taxon>Fungi</taxon>
        <taxon>Dikarya</taxon>
        <taxon>Basidiomycota</taxon>
        <taxon>Agaricomycotina</taxon>
        <taxon>Agaricomycetes</taxon>
        <taxon>Polyporales</taxon>
        <taxon>Fomitopsis</taxon>
    </lineage>
</organism>
<reference evidence="1 2" key="1">
    <citation type="journal article" date="2012" name="Science">
        <title>The Paleozoic origin of enzymatic lignin decomposition reconstructed from 31 fungal genomes.</title>
        <authorList>
            <person name="Floudas D."/>
            <person name="Binder M."/>
            <person name="Riley R."/>
            <person name="Barry K."/>
            <person name="Blanchette R.A."/>
            <person name="Henrissat B."/>
            <person name="Martinez A.T."/>
            <person name="Otillar R."/>
            <person name="Spatafora J.W."/>
            <person name="Yadav J.S."/>
            <person name="Aerts A."/>
            <person name="Benoit I."/>
            <person name="Boyd A."/>
            <person name="Carlson A."/>
            <person name="Copeland A."/>
            <person name="Coutinho P.M."/>
            <person name="de Vries R.P."/>
            <person name="Ferreira P."/>
            <person name="Findley K."/>
            <person name="Foster B."/>
            <person name="Gaskell J."/>
            <person name="Glotzer D."/>
            <person name="Gorecki P."/>
            <person name="Heitman J."/>
            <person name="Hesse C."/>
            <person name="Hori C."/>
            <person name="Igarashi K."/>
            <person name="Jurgens J.A."/>
            <person name="Kallen N."/>
            <person name="Kersten P."/>
            <person name="Kohler A."/>
            <person name="Kuees U."/>
            <person name="Kumar T.K.A."/>
            <person name="Kuo A."/>
            <person name="LaButti K."/>
            <person name="Larrondo L.F."/>
            <person name="Lindquist E."/>
            <person name="Ling A."/>
            <person name="Lombard V."/>
            <person name="Lucas S."/>
            <person name="Lundell T."/>
            <person name="Martin R."/>
            <person name="McLaughlin D.J."/>
            <person name="Morgenstern I."/>
            <person name="Morin E."/>
            <person name="Murat C."/>
            <person name="Nagy L.G."/>
            <person name="Nolan M."/>
            <person name="Ohm R.A."/>
            <person name="Patyshakuliyeva A."/>
            <person name="Rokas A."/>
            <person name="Ruiz-Duenas F.J."/>
            <person name="Sabat G."/>
            <person name="Salamov A."/>
            <person name="Samejima M."/>
            <person name="Schmutz J."/>
            <person name="Slot J.C."/>
            <person name="St John F."/>
            <person name="Stenlid J."/>
            <person name="Sun H."/>
            <person name="Sun S."/>
            <person name="Syed K."/>
            <person name="Tsang A."/>
            <person name="Wiebenga A."/>
            <person name="Young D."/>
            <person name="Pisabarro A."/>
            <person name="Eastwood D.C."/>
            <person name="Martin F."/>
            <person name="Cullen D."/>
            <person name="Grigoriev I.V."/>
            <person name="Hibbett D.S."/>
        </authorList>
    </citation>
    <scope>NUCLEOTIDE SEQUENCE</scope>
    <source>
        <strain evidence="2">FP-58527</strain>
    </source>
</reference>
<evidence type="ECO:0000313" key="2">
    <source>
        <dbReference type="Proteomes" id="UP000015241"/>
    </source>
</evidence>
<dbReference type="AlphaFoldDB" id="S8FER0"/>
<name>S8FER0_FOMSC</name>
<accession>S8FER0</accession>
<proteinExistence type="predicted"/>
<dbReference type="Proteomes" id="UP000015241">
    <property type="component" value="Unassembled WGS sequence"/>
</dbReference>
<dbReference type="HOGENOM" id="CLU_3087242_0_0_1"/>
<evidence type="ECO:0000313" key="1">
    <source>
        <dbReference type="EMBL" id="EPS96899.1"/>
    </source>
</evidence>
<gene>
    <name evidence="1" type="ORF">FOMPIDRAFT_1025220</name>
</gene>